<name>A0ABZ1CMY1_9PROT</name>
<dbReference type="EMBL" id="CP141769">
    <property type="protein sequence ID" value="WRS40753.1"/>
    <property type="molecule type" value="Genomic_DNA"/>
</dbReference>
<reference evidence="1 2" key="1">
    <citation type="submission" date="2023-12" db="EMBL/GenBank/DDBJ databases">
        <title>Thiobacillus sedimentum sp. nov., a chemolithoautotrophic sulfur-oxidizing bacterium isolated from freshwater sediment.</title>
        <authorList>
            <person name="Luo J."/>
            <person name="Dai C."/>
        </authorList>
    </citation>
    <scope>NUCLEOTIDE SEQUENCE [LARGE SCALE GENOMIC DNA]</scope>
    <source>
        <strain evidence="1 2">SCUT-2</strain>
    </source>
</reference>
<dbReference type="Proteomes" id="UP001334732">
    <property type="component" value="Chromosome"/>
</dbReference>
<evidence type="ECO:0008006" key="3">
    <source>
        <dbReference type="Google" id="ProtNLM"/>
    </source>
</evidence>
<accession>A0ABZ1CMY1</accession>
<keyword evidence="2" id="KW-1185">Reference proteome</keyword>
<sequence length="116" mass="12948">MREEAALPLPAARCLNKEQAADYLGIGVTLLSELGVPFIKLGRRCLYDKLDLDTWLDEYKSREQGRAGKEKTLWPVKLESTGERILATGGLTQPSRTASEYVKALGLKAERKPKRC</sequence>
<evidence type="ECO:0000313" key="2">
    <source>
        <dbReference type="Proteomes" id="UP001334732"/>
    </source>
</evidence>
<evidence type="ECO:0000313" key="1">
    <source>
        <dbReference type="EMBL" id="WRS40753.1"/>
    </source>
</evidence>
<proteinExistence type="predicted"/>
<dbReference type="RefSeq" id="WP_324781266.1">
    <property type="nucleotide sequence ID" value="NZ_CP141769.1"/>
</dbReference>
<protein>
    <recommendedName>
        <fullName evidence="3">Helix-turn-helix domain-containing protein</fullName>
    </recommendedName>
</protein>
<organism evidence="1 2">
    <name type="scientific">Thiobacillus sedimenti</name>
    <dbReference type="NCBI Taxonomy" id="3110231"/>
    <lineage>
        <taxon>Bacteria</taxon>
        <taxon>Pseudomonadati</taxon>
        <taxon>Pseudomonadota</taxon>
        <taxon>Betaproteobacteria</taxon>
        <taxon>Nitrosomonadales</taxon>
        <taxon>Thiobacillaceae</taxon>
        <taxon>Thiobacillus</taxon>
    </lineage>
</organism>
<gene>
    <name evidence="1" type="ORF">VA613_00490</name>
</gene>